<dbReference type="FunFam" id="1.20.1260.100:FF:000001">
    <property type="entry name" value="translocator protein 2"/>
    <property type="match status" value="1"/>
</dbReference>
<dbReference type="EMBL" id="AJWZ01008227">
    <property type="protein sequence ID" value="EKC54706.1"/>
    <property type="molecule type" value="Genomic_DNA"/>
</dbReference>
<comment type="caution">
    <text evidence="7">The sequence shown here is derived from an EMBL/GenBank/DDBJ whole genome shotgun (WGS) entry which is preliminary data.</text>
</comment>
<keyword evidence="5 6" id="KW-0472">Membrane</keyword>
<keyword evidence="3 6" id="KW-0812">Transmembrane</keyword>
<feature type="transmembrane region" description="Helical" evidence="6">
    <location>
        <begin position="99"/>
        <end position="119"/>
    </location>
</feature>
<gene>
    <name evidence="7" type="ORF">OBE_11936</name>
</gene>
<dbReference type="PIRSF" id="PIRSF005859">
    <property type="entry name" value="PBR"/>
    <property type="match status" value="1"/>
</dbReference>
<sequence length="152" mass="17843">MNKFKIYLKSILLPLILGGIVGLIASKTMDYETLAKPPLSPPGIIFPIVWSILYTLMGISFAQLEINNLHDNDTKKVYYEQLIVNLSWPIFFFTFKWRLFSILIILLLLILVIRMIRVFYRKEKLAGLLQIPYLLWVSFATYLNIFTYFLNN</sequence>
<dbReference type="Pfam" id="PF03073">
    <property type="entry name" value="TspO_MBR"/>
    <property type="match status" value="1"/>
</dbReference>
<dbReference type="GO" id="GO:0033013">
    <property type="term" value="P:tetrapyrrole metabolic process"/>
    <property type="evidence" value="ECO:0007669"/>
    <property type="project" value="UniProtKB-ARBA"/>
</dbReference>
<dbReference type="InterPro" id="IPR004307">
    <property type="entry name" value="TspO_MBR"/>
</dbReference>
<dbReference type="InterPro" id="IPR038330">
    <property type="entry name" value="TspO/MBR-related_sf"/>
</dbReference>
<feature type="transmembrane region" description="Helical" evidence="6">
    <location>
        <begin position="44"/>
        <end position="64"/>
    </location>
</feature>
<reference evidence="7" key="1">
    <citation type="journal article" date="2013" name="Environ. Microbiol.">
        <title>Microbiota from the distal guts of lean and obese adolescents exhibit partial functional redundancy besides clear differences in community structure.</title>
        <authorList>
            <person name="Ferrer M."/>
            <person name="Ruiz A."/>
            <person name="Lanza F."/>
            <person name="Haange S.B."/>
            <person name="Oberbach A."/>
            <person name="Till H."/>
            <person name="Bargiela R."/>
            <person name="Campoy C."/>
            <person name="Segura M.T."/>
            <person name="Richter M."/>
            <person name="von Bergen M."/>
            <person name="Seifert J."/>
            <person name="Suarez A."/>
        </authorList>
    </citation>
    <scope>NUCLEOTIDE SEQUENCE</scope>
</reference>
<dbReference type="CDD" id="cd15904">
    <property type="entry name" value="TSPO_MBR"/>
    <property type="match status" value="1"/>
</dbReference>
<evidence type="ECO:0000256" key="6">
    <source>
        <dbReference type="SAM" id="Phobius"/>
    </source>
</evidence>
<comment type="subcellular location">
    <subcellularLocation>
        <location evidence="1">Membrane</location>
        <topology evidence="1">Multi-pass membrane protein</topology>
    </subcellularLocation>
</comment>
<comment type="similarity">
    <text evidence="2">Belongs to the TspO/BZRP family.</text>
</comment>
<dbReference type="PANTHER" id="PTHR10057">
    <property type="entry name" value="PERIPHERAL-TYPE BENZODIAZEPINE RECEPTOR"/>
    <property type="match status" value="1"/>
</dbReference>
<dbReference type="AlphaFoldDB" id="K1T5N4"/>
<protein>
    <submittedName>
        <fullName evidence="7">TspO/MBR-related protein</fullName>
    </submittedName>
</protein>
<evidence type="ECO:0000256" key="1">
    <source>
        <dbReference type="ARBA" id="ARBA00004141"/>
    </source>
</evidence>
<evidence type="ECO:0000256" key="2">
    <source>
        <dbReference type="ARBA" id="ARBA00007524"/>
    </source>
</evidence>
<feature type="transmembrane region" description="Helical" evidence="6">
    <location>
        <begin position="131"/>
        <end position="150"/>
    </location>
</feature>
<evidence type="ECO:0000256" key="5">
    <source>
        <dbReference type="ARBA" id="ARBA00023136"/>
    </source>
</evidence>
<evidence type="ECO:0000256" key="4">
    <source>
        <dbReference type="ARBA" id="ARBA00022989"/>
    </source>
</evidence>
<dbReference type="PANTHER" id="PTHR10057:SF0">
    <property type="entry name" value="TRANSLOCATOR PROTEIN"/>
    <property type="match status" value="1"/>
</dbReference>
<evidence type="ECO:0000313" key="7">
    <source>
        <dbReference type="EMBL" id="EKC54706.1"/>
    </source>
</evidence>
<accession>K1T5N4</accession>
<evidence type="ECO:0000256" key="3">
    <source>
        <dbReference type="ARBA" id="ARBA00022692"/>
    </source>
</evidence>
<dbReference type="GO" id="GO:0016020">
    <property type="term" value="C:membrane"/>
    <property type="evidence" value="ECO:0007669"/>
    <property type="project" value="UniProtKB-SubCell"/>
</dbReference>
<feature type="transmembrane region" description="Helical" evidence="6">
    <location>
        <begin position="7"/>
        <end position="24"/>
    </location>
</feature>
<keyword evidence="4 6" id="KW-1133">Transmembrane helix</keyword>
<dbReference type="Gene3D" id="1.20.1260.100">
    <property type="entry name" value="TspO/MBR protein"/>
    <property type="match status" value="1"/>
</dbReference>
<proteinExistence type="inferred from homology"/>
<name>K1T5N4_9ZZZZ</name>
<organism evidence="7">
    <name type="scientific">human gut metagenome</name>
    <dbReference type="NCBI Taxonomy" id="408170"/>
    <lineage>
        <taxon>unclassified sequences</taxon>
        <taxon>metagenomes</taxon>
        <taxon>organismal metagenomes</taxon>
    </lineage>
</organism>